<dbReference type="AlphaFoldDB" id="F2Q0L2"/>
<dbReference type="HOGENOM" id="CLU_006504_7_2_1"/>
<dbReference type="InterPro" id="IPR011707">
    <property type="entry name" value="Cu-oxidase-like_N"/>
</dbReference>
<dbReference type="InterPro" id="IPR045087">
    <property type="entry name" value="Cu-oxidase_fam"/>
</dbReference>
<feature type="compositionally biased region" description="Basic residues" evidence="5">
    <location>
        <begin position="1"/>
        <end position="13"/>
    </location>
</feature>
<feature type="region of interest" description="Disordered" evidence="5">
    <location>
        <begin position="1"/>
        <end position="63"/>
    </location>
</feature>
<keyword evidence="3" id="KW-0560">Oxidoreductase</keyword>
<evidence type="ECO:0000256" key="2">
    <source>
        <dbReference type="ARBA" id="ARBA00022723"/>
    </source>
</evidence>
<dbReference type="Pfam" id="PF07731">
    <property type="entry name" value="Cu-oxidase_2"/>
    <property type="match status" value="1"/>
</dbReference>
<dbReference type="VEuPathDB" id="FungiDB:TEQG_06663"/>
<organism evidence="10 11">
    <name type="scientific">Trichophyton equinum (strain ATCC MYA-4606 / CBS 127.97)</name>
    <name type="common">Horse ringworm fungus</name>
    <dbReference type="NCBI Taxonomy" id="559882"/>
    <lineage>
        <taxon>Eukaryota</taxon>
        <taxon>Fungi</taxon>
        <taxon>Dikarya</taxon>
        <taxon>Ascomycota</taxon>
        <taxon>Pezizomycotina</taxon>
        <taxon>Eurotiomycetes</taxon>
        <taxon>Eurotiomycetidae</taxon>
        <taxon>Onygenales</taxon>
        <taxon>Arthrodermataceae</taxon>
        <taxon>Trichophyton</taxon>
    </lineage>
</organism>
<keyword evidence="2" id="KW-0479">Metal-binding</keyword>
<dbReference type="InterPro" id="IPR033138">
    <property type="entry name" value="Cu_oxidase_CS"/>
</dbReference>
<keyword evidence="6" id="KW-1133">Transmembrane helix</keyword>
<keyword evidence="4" id="KW-0186">Copper</keyword>
<dbReference type="eggNOG" id="KOG1263">
    <property type="taxonomic scope" value="Eukaryota"/>
</dbReference>
<dbReference type="SUPFAM" id="SSF49503">
    <property type="entry name" value="Cupredoxins"/>
    <property type="match status" value="3"/>
</dbReference>
<comment type="similarity">
    <text evidence="1">Belongs to the multicopper oxidase family.</text>
</comment>
<gene>
    <name evidence="10" type="ORF">TEQG_06663</name>
</gene>
<evidence type="ECO:0000256" key="6">
    <source>
        <dbReference type="SAM" id="Phobius"/>
    </source>
</evidence>
<evidence type="ECO:0000259" key="8">
    <source>
        <dbReference type="Pfam" id="PF07731"/>
    </source>
</evidence>
<evidence type="ECO:0000313" key="11">
    <source>
        <dbReference type="Proteomes" id="UP000009169"/>
    </source>
</evidence>
<feature type="region of interest" description="Disordered" evidence="5">
    <location>
        <begin position="458"/>
        <end position="478"/>
    </location>
</feature>
<dbReference type="Pfam" id="PF00394">
    <property type="entry name" value="Cu-oxidase"/>
    <property type="match status" value="1"/>
</dbReference>
<dbReference type="InterPro" id="IPR002355">
    <property type="entry name" value="Cu_oxidase_Cu_BS"/>
</dbReference>
<dbReference type="PANTHER" id="PTHR11709:SF394">
    <property type="entry name" value="FI03373P-RELATED"/>
    <property type="match status" value="1"/>
</dbReference>
<proteinExistence type="inferred from homology"/>
<evidence type="ECO:0000256" key="1">
    <source>
        <dbReference type="ARBA" id="ARBA00010609"/>
    </source>
</evidence>
<evidence type="ECO:0000256" key="3">
    <source>
        <dbReference type="ARBA" id="ARBA00023002"/>
    </source>
</evidence>
<reference evidence="11" key="1">
    <citation type="journal article" date="2012" name="MBio">
        <title>Comparative genome analysis of Trichophyton rubrum and related dermatophytes reveals candidate genes involved in infection.</title>
        <authorList>
            <person name="Martinez D.A."/>
            <person name="Oliver B.G."/>
            <person name="Graeser Y."/>
            <person name="Goldberg J.M."/>
            <person name="Li W."/>
            <person name="Martinez-Rossi N.M."/>
            <person name="Monod M."/>
            <person name="Shelest E."/>
            <person name="Barton R.C."/>
            <person name="Birch E."/>
            <person name="Brakhage A.A."/>
            <person name="Chen Z."/>
            <person name="Gurr S.J."/>
            <person name="Heiman D."/>
            <person name="Heitman J."/>
            <person name="Kosti I."/>
            <person name="Rossi A."/>
            <person name="Saif S."/>
            <person name="Samalova M."/>
            <person name="Saunders C.W."/>
            <person name="Shea T."/>
            <person name="Summerbell R.C."/>
            <person name="Xu J."/>
            <person name="Young S."/>
            <person name="Zeng Q."/>
            <person name="Birren B.W."/>
            <person name="Cuomo C.A."/>
            <person name="White T.C."/>
        </authorList>
    </citation>
    <scope>NUCLEOTIDE SEQUENCE [LARGE SCALE GENOMIC DNA]</scope>
    <source>
        <strain evidence="11">ATCC MYA-4606 / CBS 127.97</strain>
    </source>
</reference>
<evidence type="ECO:0000259" key="7">
    <source>
        <dbReference type="Pfam" id="PF00394"/>
    </source>
</evidence>
<dbReference type="SMR" id="F2Q0L2"/>
<sequence length="681" mass="75270">MDRPASRRRHNSQRRLQQPGDESAVAADTLIPVQREGEKRPARPSAGSQTGETKPGDQRRSLPGRPWPWPLVGFVCCISTLLIVLGLAARWQQGAIPNIFDIGILRPSSSPASSSPSTAEPWSSRLHPEDHVFRPETTVTLEWSVSTGYRRLDGVKKRVYLINGLFPGPTIEARSGDSLRIKVTNNIQDEGLVIHWHGLHMRGANHMDGVTGVTQCPIVPGDSMLYNFTISQSQSGTFWYHAHSALQRAEGLYGGFVVHKPSTPSMRIARDPAMHADAVKYQYEREHLLLIGDWYHRPADDVLNWFKSLEANGQEPVPDSFLINGAGRFNCSMALPTRPLDCVDEGYPTPELLLDSSSSSSYRMRVVNVGSLAGVSLAFEHGTVTPIQVDGGTEVELPSVSPNARSIGIVYPGQRTDFVLRNAFGGAEQSSITVELDPECFSLPNPALTRVQTFPIRGSAKKPSSHTLSDNPIGESGTHVDLTELTSTASTISHIPAEADETFLVYTLLSKLSSNNYVPFAFFNHTSWRPQADPPLPLISLQRKDWDKNQFTIKTSSKASWVDLVVNNLDEGPHPFHIHGHDFYVMSLHEADTGMGSYNPWDPSNQAPAYNHSKAILRDTVHIPARGHAVLRFRADNPGIWLFHCHILWHLASGMAMLVDVMDSVSRPLHGIPNQTCRYLT</sequence>
<dbReference type="CDD" id="cd13910">
    <property type="entry name" value="CuRO_3_MCO_like_4"/>
    <property type="match status" value="1"/>
</dbReference>
<dbReference type="OrthoDB" id="2121828at2759"/>
<dbReference type="EMBL" id="DS995764">
    <property type="protein sequence ID" value="EGE07680.1"/>
    <property type="molecule type" value="Genomic_DNA"/>
</dbReference>
<feature type="domain" description="Plastocyanin-like" evidence="9">
    <location>
        <begin position="150"/>
        <end position="262"/>
    </location>
</feature>
<keyword evidence="11" id="KW-1185">Reference proteome</keyword>
<evidence type="ECO:0000256" key="5">
    <source>
        <dbReference type="SAM" id="MobiDB-lite"/>
    </source>
</evidence>
<feature type="region of interest" description="Disordered" evidence="5">
    <location>
        <begin position="110"/>
        <end position="129"/>
    </location>
</feature>
<dbReference type="Gene3D" id="2.60.40.420">
    <property type="entry name" value="Cupredoxins - blue copper proteins"/>
    <property type="match status" value="3"/>
</dbReference>
<name>F2Q0L2_TRIEC</name>
<dbReference type="InterPro" id="IPR011706">
    <property type="entry name" value="Cu-oxidase_C"/>
</dbReference>
<dbReference type="InterPro" id="IPR001117">
    <property type="entry name" value="Cu-oxidase_2nd"/>
</dbReference>
<dbReference type="PROSITE" id="PS00079">
    <property type="entry name" value="MULTICOPPER_OXIDASE1"/>
    <property type="match status" value="1"/>
</dbReference>
<feature type="domain" description="Plastocyanin-like" evidence="7">
    <location>
        <begin position="286"/>
        <end position="420"/>
    </location>
</feature>
<dbReference type="Pfam" id="PF07732">
    <property type="entry name" value="Cu-oxidase_3"/>
    <property type="match status" value="1"/>
</dbReference>
<dbReference type="GO" id="GO:0005507">
    <property type="term" value="F:copper ion binding"/>
    <property type="evidence" value="ECO:0007669"/>
    <property type="project" value="InterPro"/>
</dbReference>
<evidence type="ECO:0000313" key="10">
    <source>
        <dbReference type="EMBL" id="EGE07680.1"/>
    </source>
</evidence>
<protein>
    <submittedName>
        <fullName evidence="10">Multicopper oxidase fet3</fullName>
    </submittedName>
</protein>
<accession>F2Q0L2</accession>
<feature type="transmembrane region" description="Helical" evidence="6">
    <location>
        <begin position="69"/>
        <end position="91"/>
    </location>
</feature>
<feature type="domain" description="Plastocyanin-like" evidence="8">
    <location>
        <begin position="542"/>
        <end position="662"/>
    </location>
</feature>
<evidence type="ECO:0000256" key="4">
    <source>
        <dbReference type="ARBA" id="ARBA00023008"/>
    </source>
</evidence>
<dbReference type="PANTHER" id="PTHR11709">
    <property type="entry name" value="MULTI-COPPER OXIDASE"/>
    <property type="match status" value="1"/>
</dbReference>
<dbReference type="CDD" id="cd04205">
    <property type="entry name" value="CuRO_2_LCC_like"/>
    <property type="match status" value="1"/>
</dbReference>
<evidence type="ECO:0000259" key="9">
    <source>
        <dbReference type="Pfam" id="PF07732"/>
    </source>
</evidence>
<keyword evidence="6" id="KW-0472">Membrane</keyword>
<dbReference type="Proteomes" id="UP000009169">
    <property type="component" value="Unassembled WGS sequence"/>
</dbReference>
<dbReference type="InterPro" id="IPR008972">
    <property type="entry name" value="Cupredoxin"/>
</dbReference>
<dbReference type="PROSITE" id="PS00080">
    <property type="entry name" value="MULTICOPPER_OXIDASE2"/>
    <property type="match status" value="1"/>
</dbReference>
<keyword evidence="6" id="KW-0812">Transmembrane</keyword>
<feature type="compositionally biased region" description="Low complexity" evidence="5">
    <location>
        <begin position="110"/>
        <end position="124"/>
    </location>
</feature>
<dbReference type="GO" id="GO:0016491">
    <property type="term" value="F:oxidoreductase activity"/>
    <property type="evidence" value="ECO:0007669"/>
    <property type="project" value="UniProtKB-KW"/>
</dbReference>